<keyword evidence="2" id="KW-1133">Transmembrane helix</keyword>
<comment type="caution">
    <text evidence="3">The sequence shown here is derived from an EMBL/GenBank/DDBJ whole genome shotgun (WGS) entry which is preliminary data.</text>
</comment>
<organism evidence="3 4">
    <name type="scientific">Rhizobium deserti</name>
    <dbReference type="NCBI Taxonomy" id="2547961"/>
    <lineage>
        <taxon>Bacteria</taxon>
        <taxon>Pseudomonadati</taxon>
        <taxon>Pseudomonadota</taxon>
        <taxon>Alphaproteobacteria</taxon>
        <taxon>Hyphomicrobiales</taxon>
        <taxon>Rhizobiaceae</taxon>
        <taxon>Rhizobium/Agrobacterium group</taxon>
        <taxon>Rhizobium</taxon>
    </lineage>
</organism>
<gene>
    <name evidence="3" type="ORF">E2F50_05780</name>
</gene>
<evidence type="ECO:0000256" key="1">
    <source>
        <dbReference type="SAM" id="MobiDB-lite"/>
    </source>
</evidence>
<accession>A0A4R5UNW7</accession>
<dbReference type="RefSeq" id="WP_133315061.1">
    <property type="nucleotide sequence ID" value="NZ_SMTL01000001.1"/>
</dbReference>
<evidence type="ECO:0000313" key="3">
    <source>
        <dbReference type="EMBL" id="TDK39616.1"/>
    </source>
</evidence>
<name>A0A4R5UNW7_9HYPH</name>
<keyword evidence="2" id="KW-0812">Transmembrane</keyword>
<sequence length="66" mass="7203">MAIRGYLQSNRGTSGQRPQDKHVNPGLWKLVTAAAAILILLVVSIELFKQPDASLVSKPEHQSVSH</sequence>
<dbReference type="Proteomes" id="UP000295238">
    <property type="component" value="Unassembled WGS sequence"/>
</dbReference>
<keyword evidence="4" id="KW-1185">Reference proteome</keyword>
<feature type="compositionally biased region" description="Polar residues" evidence="1">
    <location>
        <begin position="7"/>
        <end position="17"/>
    </location>
</feature>
<feature type="transmembrane region" description="Helical" evidence="2">
    <location>
        <begin position="27"/>
        <end position="48"/>
    </location>
</feature>
<dbReference type="AlphaFoldDB" id="A0A4R5UNW7"/>
<dbReference type="EMBL" id="SMTL01000001">
    <property type="protein sequence ID" value="TDK39616.1"/>
    <property type="molecule type" value="Genomic_DNA"/>
</dbReference>
<evidence type="ECO:0000256" key="2">
    <source>
        <dbReference type="SAM" id="Phobius"/>
    </source>
</evidence>
<keyword evidence="2" id="KW-0472">Membrane</keyword>
<feature type="region of interest" description="Disordered" evidence="1">
    <location>
        <begin position="1"/>
        <end position="22"/>
    </location>
</feature>
<reference evidence="3 4" key="1">
    <citation type="submission" date="2019-03" db="EMBL/GenBank/DDBJ databases">
        <title>Rhizobium sp. nov., an bacterium isolated from biocrust in Mu Us Desert.</title>
        <authorList>
            <person name="Lixiong L."/>
        </authorList>
    </citation>
    <scope>NUCLEOTIDE SEQUENCE [LARGE SCALE GENOMIC DNA]</scope>
    <source>
        <strain evidence="3 4">SPY-1</strain>
    </source>
</reference>
<evidence type="ECO:0000313" key="4">
    <source>
        <dbReference type="Proteomes" id="UP000295238"/>
    </source>
</evidence>
<protein>
    <submittedName>
        <fullName evidence="3">Uncharacterized protein</fullName>
    </submittedName>
</protein>
<proteinExistence type="predicted"/>